<evidence type="ECO:0000256" key="4">
    <source>
        <dbReference type="ARBA" id="ARBA00023319"/>
    </source>
</evidence>
<feature type="signal peptide" evidence="6">
    <location>
        <begin position="1"/>
        <end position="18"/>
    </location>
</feature>
<keyword evidence="2" id="KW-1064">Adaptive immunity</keyword>
<evidence type="ECO:0000313" key="8">
    <source>
        <dbReference type="Ensembl" id="ENSSGRP00000005866.1"/>
    </source>
</evidence>
<evidence type="ECO:0000256" key="3">
    <source>
        <dbReference type="ARBA" id="ARBA00023170"/>
    </source>
</evidence>
<dbReference type="InterPro" id="IPR003599">
    <property type="entry name" value="Ig_sub"/>
</dbReference>
<name>A0A672K987_SINGR</name>
<organism evidence="8 9">
    <name type="scientific">Sinocyclocheilus grahami</name>
    <name type="common">Dianchi golden-line fish</name>
    <name type="synonym">Barbus grahami</name>
    <dbReference type="NCBI Taxonomy" id="75366"/>
    <lineage>
        <taxon>Eukaryota</taxon>
        <taxon>Metazoa</taxon>
        <taxon>Chordata</taxon>
        <taxon>Craniata</taxon>
        <taxon>Vertebrata</taxon>
        <taxon>Euteleostomi</taxon>
        <taxon>Actinopterygii</taxon>
        <taxon>Neopterygii</taxon>
        <taxon>Teleostei</taxon>
        <taxon>Ostariophysi</taxon>
        <taxon>Cypriniformes</taxon>
        <taxon>Cyprinidae</taxon>
        <taxon>Cyprininae</taxon>
        <taxon>Sinocyclocheilus</taxon>
    </lineage>
</organism>
<evidence type="ECO:0000256" key="5">
    <source>
        <dbReference type="ARBA" id="ARBA00043266"/>
    </source>
</evidence>
<dbReference type="GO" id="GO:0042101">
    <property type="term" value="C:T cell receptor complex"/>
    <property type="evidence" value="ECO:0007669"/>
    <property type="project" value="UniProtKB-KW"/>
</dbReference>
<feature type="chain" id="PRO_5025518538" description="Ig-like domain-containing protein" evidence="6">
    <location>
        <begin position="19"/>
        <end position="139"/>
    </location>
</feature>
<protein>
    <recommendedName>
        <fullName evidence="7">Ig-like domain-containing protein</fullName>
    </recommendedName>
</protein>
<reference evidence="8" key="2">
    <citation type="submission" date="2025-09" db="UniProtKB">
        <authorList>
            <consortium name="Ensembl"/>
        </authorList>
    </citation>
    <scope>IDENTIFICATION</scope>
</reference>
<accession>A0A672K987</accession>
<feature type="domain" description="Ig-like" evidence="7">
    <location>
        <begin position="23"/>
        <end position="123"/>
    </location>
</feature>
<evidence type="ECO:0000313" key="9">
    <source>
        <dbReference type="Proteomes" id="UP000472262"/>
    </source>
</evidence>
<dbReference type="SUPFAM" id="SSF48726">
    <property type="entry name" value="Immunoglobulin"/>
    <property type="match status" value="1"/>
</dbReference>
<sequence length="139" mass="15691">MFVFTWIIIQLCIGTSFADTIQPLSSEKYVVEGKNVTLSCNYSTTGTVESLQWYRQYLGAKPEFLLQVNEYSSKSEPDLRLYSKATKEIKRVDLIIFSAAVSDSALYYCALRPTVTGNTRTLYKNLLHSIASVLHKCVS</sequence>
<dbReference type="PANTHER" id="PTHR19367">
    <property type="entry name" value="T-CELL RECEPTOR ALPHA CHAIN V REGION"/>
    <property type="match status" value="1"/>
</dbReference>
<dbReference type="GO" id="GO:0002250">
    <property type="term" value="P:adaptive immune response"/>
    <property type="evidence" value="ECO:0007669"/>
    <property type="project" value="UniProtKB-KW"/>
</dbReference>
<proteinExistence type="predicted"/>
<dbReference type="InterPro" id="IPR013783">
    <property type="entry name" value="Ig-like_fold"/>
</dbReference>
<dbReference type="InterPro" id="IPR013106">
    <property type="entry name" value="Ig_V-set"/>
</dbReference>
<keyword evidence="1 6" id="KW-0732">Signal</keyword>
<dbReference type="PANTHER" id="PTHR19367:SF18">
    <property type="entry name" value="T CELL RECEPTOR ALPHA VARIABLE 16"/>
    <property type="match status" value="1"/>
</dbReference>
<dbReference type="InterPro" id="IPR036179">
    <property type="entry name" value="Ig-like_dom_sf"/>
</dbReference>
<evidence type="ECO:0000259" key="7">
    <source>
        <dbReference type="PROSITE" id="PS50835"/>
    </source>
</evidence>
<dbReference type="Ensembl" id="ENSSGRT00000006359.1">
    <property type="protein sequence ID" value="ENSSGRP00000005866.1"/>
    <property type="gene ID" value="ENSSGRG00000003874.1"/>
</dbReference>
<reference evidence="8" key="1">
    <citation type="submission" date="2025-08" db="UniProtKB">
        <authorList>
            <consortium name="Ensembl"/>
        </authorList>
    </citation>
    <scope>IDENTIFICATION</scope>
</reference>
<dbReference type="InterPro" id="IPR051287">
    <property type="entry name" value="TCR_variable_region"/>
</dbReference>
<dbReference type="Proteomes" id="UP000472262">
    <property type="component" value="Unassembled WGS sequence"/>
</dbReference>
<keyword evidence="5" id="KW-1279">T cell receptor</keyword>
<dbReference type="OMA" id="YCMICSE"/>
<evidence type="ECO:0000256" key="2">
    <source>
        <dbReference type="ARBA" id="ARBA00023130"/>
    </source>
</evidence>
<keyword evidence="4" id="KW-0393">Immunoglobulin domain</keyword>
<dbReference type="SMART" id="SM00406">
    <property type="entry name" value="IGv"/>
    <property type="match status" value="1"/>
</dbReference>
<dbReference type="Pfam" id="PF07686">
    <property type="entry name" value="V-set"/>
    <property type="match status" value="1"/>
</dbReference>
<keyword evidence="5" id="KW-0391">Immunity</keyword>
<keyword evidence="3" id="KW-0675">Receptor</keyword>
<keyword evidence="9" id="KW-1185">Reference proteome</keyword>
<dbReference type="AlphaFoldDB" id="A0A672K987"/>
<evidence type="ECO:0000256" key="6">
    <source>
        <dbReference type="SAM" id="SignalP"/>
    </source>
</evidence>
<dbReference type="Gene3D" id="2.60.40.10">
    <property type="entry name" value="Immunoglobulins"/>
    <property type="match status" value="1"/>
</dbReference>
<evidence type="ECO:0000256" key="1">
    <source>
        <dbReference type="ARBA" id="ARBA00022729"/>
    </source>
</evidence>
<dbReference type="InterPro" id="IPR007110">
    <property type="entry name" value="Ig-like_dom"/>
</dbReference>
<dbReference type="PROSITE" id="PS50835">
    <property type="entry name" value="IG_LIKE"/>
    <property type="match status" value="1"/>
</dbReference>
<dbReference type="SMART" id="SM00409">
    <property type="entry name" value="IG"/>
    <property type="match status" value="1"/>
</dbReference>
<dbReference type="InParanoid" id="A0A672K987"/>